<dbReference type="AlphaFoldDB" id="A0AAV6WPM8"/>
<evidence type="ECO:0000313" key="3">
    <source>
        <dbReference type="Proteomes" id="UP000826271"/>
    </source>
</evidence>
<keyword evidence="3" id="KW-1185">Reference proteome</keyword>
<gene>
    <name evidence="2" type="ORF">BUALT_Bualt12G0124000</name>
</gene>
<feature type="compositionally biased region" description="Pro residues" evidence="1">
    <location>
        <begin position="241"/>
        <end position="250"/>
    </location>
</feature>
<comment type="caution">
    <text evidence="2">The sequence shown here is derived from an EMBL/GenBank/DDBJ whole genome shotgun (WGS) entry which is preliminary data.</text>
</comment>
<sequence length="391" mass="43523">MSLHDPKFNDYELPNYHDLEPAVTLVIHHGGQFHFNARTPREVHVYLEATMDLLSQVGSSNVNEVHEPNDLGDFGEGQDDDSDNFEDIDFNDSDYEIGSDDGIDENEDNDMFNAHIVIMKMDLRPLFSVLQTVRNLNLNLVCALIQKTSSQVMTEKSSAQVWMSLDETRNKTKGKGIAIQDTEKIKFSSKRCCSNSTRKCPVFKAPRTVSSEALTAPSRQSSASLEQTRKSATRAHAGAPKPSPRPPRPQSQPSALRAATTFAKSTSAPITPRGATRGATRPATPRPDSPESVTTSTGLKIKHVPLSPDHPRTFIPMITRKRKPLRDCAKFIVKEGKKYVTMKNLNDALNVKKAEFEVGQRKNDLFFVELLLIFEVLSNNPKLLCDAFVEG</sequence>
<proteinExistence type="predicted"/>
<dbReference type="Proteomes" id="UP000826271">
    <property type="component" value="Unassembled WGS sequence"/>
</dbReference>
<feature type="compositionally biased region" description="Polar residues" evidence="1">
    <location>
        <begin position="208"/>
        <end position="226"/>
    </location>
</feature>
<evidence type="ECO:0000256" key="1">
    <source>
        <dbReference type="SAM" id="MobiDB-lite"/>
    </source>
</evidence>
<feature type="region of interest" description="Disordered" evidence="1">
    <location>
        <begin position="62"/>
        <end position="106"/>
    </location>
</feature>
<organism evidence="2 3">
    <name type="scientific">Buddleja alternifolia</name>
    <dbReference type="NCBI Taxonomy" id="168488"/>
    <lineage>
        <taxon>Eukaryota</taxon>
        <taxon>Viridiplantae</taxon>
        <taxon>Streptophyta</taxon>
        <taxon>Embryophyta</taxon>
        <taxon>Tracheophyta</taxon>
        <taxon>Spermatophyta</taxon>
        <taxon>Magnoliopsida</taxon>
        <taxon>eudicotyledons</taxon>
        <taxon>Gunneridae</taxon>
        <taxon>Pentapetalae</taxon>
        <taxon>asterids</taxon>
        <taxon>lamiids</taxon>
        <taxon>Lamiales</taxon>
        <taxon>Scrophulariaceae</taxon>
        <taxon>Buddlejeae</taxon>
        <taxon>Buddleja</taxon>
    </lineage>
</organism>
<feature type="region of interest" description="Disordered" evidence="1">
    <location>
        <begin position="208"/>
        <end position="297"/>
    </location>
</feature>
<reference evidence="2" key="1">
    <citation type="submission" date="2019-10" db="EMBL/GenBank/DDBJ databases">
        <authorList>
            <person name="Zhang R."/>
            <person name="Pan Y."/>
            <person name="Wang J."/>
            <person name="Ma R."/>
            <person name="Yu S."/>
        </authorList>
    </citation>
    <scope>NUCLEOTIDE SEQUENCE</scope>
    <source>
        <strain evidence="2">LA-IB0</strain>
        <tissue evidence="2">Leaf</tissue>
    </source>
</reference>
<evidence type="ECO:0000313" key="2">
    <source>
        <dbReference type="EMBL" id="KAG8372986.1"/>
    </source>
</evidence>
<name>A0AAV6WPM8_9LAMI</name>
<feature type="compositionally biased region" description="Acidic residues" evidence="1">
    <location>
        <begin position="76"/>
        <end position="106"/>
    </location>
</feature>
<accession>A0AAV6WPM8</accession>
<protein>
    <submittedName>
        <fullName evidence="2">Uncharacterized protein</fullName>
    </submittedName>
</protein>
<dbReference type="EMBL" id="WHWC01000012">
    <property type="protein sequence ID" value="KAG8372986.1"/>
    <property type="molecule type" value="Genomic_DNA"/>
</dbReference>